<keyword evidence="6" id="KW-0051">Antiviral defense</keyword>
<dbReference type="GO" id="GO:0016787">
    <property type="term" value="F:hydrolase activity"/>
    <property type="evidence" value="ECO:0007669"/>
    <property type="project" value="UniProtKB-KW"/>
</dbReference>
<dbReference type="Pfam" id="PF01867">
    <property type="entry name" value="Cas_Cas1"/>
    <property type="match status" value="1"/>
</dbReference>
<sequence>MEQLRPLLVDQTVMALLRTRKLRPEHGVVEAEAGGVWLGADGKKILVDAYEAACQRSVTGALPGYSGSWPRHIAHSAQMLARAIDEPDYPWSGVAWR</sequence>
<dbReference type="GO" id="GO:0004519">
    <property type="term" value="F:endonuclease activity"/>
    <property type="evidence" value="ECO:0007669"/>
    <property type="project" value="UniProtKB-KW"/>
</dbReference>
<dbReference type="HOGENOM" id="CLU_2340538_0_0_11"/>
<accession>D4TX89</accession>
<keyword evidence="7" id="KW-0238">DNA-binding</keyword>
<dbReference type="GO" id="GO:0003677">
    <property type="term" value="F:DNA binding"/>
    <property type="evidence" value="ECO:0007669"/>
    <property type="project" value="UniProtKB-KW"/>
</dbReference>
<keyword evidence="2" id="KW-0479">Metal-binding</keyword>
<dbReference type="InterPro" id="IPR042206">
    <property type="entry name" value="CRISPR-assoc_Cas1_C"/>
</dbReference>
<dbReference type="InterPro" id="IPR002729">
    <property type="entry name" value="CRISPR-assoc_Cas1"/>
</dbReference>
<name>D4TX89_9ACTO</name>
<gene>
    <name evidence="8" type="ORF">HMPREF0970_00546</name>
</gene>
<dbReference type="Gene3D" id="1.20.120.920">
    <property type="entry name" value="CRISPR-associated endonuclease Cas1, C-terminal domain"/>
    <property type="match status" value="1"/>
</dbReference>
<organism evidence="8 9">
    <name type="scientific">Schaalia odontolytica F0309</name>
    <dbReference type="NCBI Taxonomy" id="649742"/>
    <lineage>
        <taxon>Bacteria</taxon>
        <taxon>Bacillati</taxon>
        <taxon>Actinomycetota</taxon>
        <taxon>Actinomycetes</taxon>
        <taxon>Actinomycetales</taxon>
        <taxon>Actinomycetaceae</taxon>
        <taxon>Schaalia</taxon>
    </lineage>
</organism>
<evidence type="ECO:0000313" key="9">
    <source>
        <dbReference type="Proteomes" id="UP000003150"/>
    </source>
</evidence>
<evidence type="ECO:0000256" key="2">
    <source>
        <dbReference type="ARBA" id="ARBA00022723"/>
    </source>
</evidence>
<evidence type="ECO:0000256" key="5">
    <source>
        <dbReference type="ARBA" id="ARBA00022842"/>
    </source>
</evidence>
<keyword evidence="4" id="KW-0378">Hydrolase</keyword>
<dbReference type="GO" id="GO:0046872">
    <property type="term" value="F:metal ion binding"/>
    <property type="evidence" value="ECO:0007669"/>
    <property type="project" value="UniProtKB-KW"/>
</dbReference>
<dbReference type="Proteomes" id="UP000003150">
    <property type="component" value="Unassembled WGS sequence"/>
</dbReference>
<keyword evidence="1" id="KW-0540">Nuclease</keyword>
<dbReference type="GO" id="GO:0051607">
    <property type="term" value="P:defense response to virus"/>
    <property type="evidence" value="ECO:0007669"/>
    <property type="project" value="UniProtKB-KW"/>
</dbReference>
<evidence type="ECO:0000256" key="3">
    <source>
        <dbReference type="ARBA" id="ARBA00022759"/>
    </source>
</evidence>
<protein>
    <submittedName>
        <fullName evidence="8">Uncharacterized protein</fullName>
    </submittedName>
</protein>
<proteinExistence type="predicted"/>
<dbReference type="GO" id="GO:0043571">
    <property type="term" value="P:maintenance of CRISPR repeat elements"/>
    <property type="evidence" value="ECO:0007669"/>
    <property type="project" value="InterPro"/>
</dbReference>
<evidence type="ECO:0000256" key="6">
    <source>
        <dbReference type="ARBA" id="ARBA00023118"/>
    </source>
</evidence>
<dbReference type="AlphaFoldDB" id="D4TX89"/>
<evidence type="ECO:0000256" key="7">
    <source>
        <dbReference type="ARBA" id="ARBA00023125"/>
    </source>
</evidence>
<keyword evidence="3" id="KW-0255">Endonuclease</keyword>
<reference evidence="8 9" key="1">
    <citation type="submission" date="2009-10" db="EMBL/GenBank/DDBJ databases">
        <authorList>
            <person name="Weinstock G."/>
            <person name="Sodergren E."/>
            <person name="Clifton S."/>
            <person name="Fulton L."/>
            <person name="Fulton B."/>
            <person name="Courtney L."/>
            <person name="Fronick C."/>
            <person name="Harrison M."/>
            <person name="Strong C."/>
            <person name="Farmer C."/>
            <person name="Delahaunty K."/>
            <person name="Markovic C."/>
            <person name="Hall O."/>
            <person name="Minx P."/>
            <person name="Tomlinson C."/>
            <person name="Mitreva M."/>
            <person name="Nelson J."/>
            <person name="Hou S."/>
            <person name="Wollam A."/>
            <person name="Pepin K.H."/>
            <person name="Johnson M."/>
            <person name="Bhonagiri V."/>
            <person name="Nash W.E."/>
            <person name="Warren W."/>
            <person name="Chinwalla A."/>
            <person name="Mardis E.R."/>
            <person name="Wilson R.K."/>
        </authorList>
    </citation>
    <scope>NUCLEOTIDE SEQUENCE [LARGE SCALE GENOMIC DNA]</scope>
    <source>
        <strain evidence="8 9">F0309</strain>
    </source>
</reference>
<dbReference type="EMBL" id="ACYT02000015">
    <property type="protein sequence ID" value="EFF80540.1"/>
    <property type="molecule type" value="Genomic_DNA"/>
</dbReference>
<comment type="caution">
    <text evidence="8">The sequence shown here is derived from an EMBL/GenBank/DDBJ whole genome shotgun (WGS) entry which is preliminary data.</text>
</comment>
<evidence type="ECO:0000256" key="4">
    <source>
        <dbReference type="ARBA" id="ARBA00022801"/>
    </source>
</evidence>
<keyword evidence="5" id="KW-0460">Magnesium</keyword>
<evidence type="ECO:0000256" key="1">
    <source>
        <dbReference type="ARBA" id="ARBA00022722"/>
    </source>
</evidence>
<evidence type="ECO:0000313" key="8">
    <source>
        <dbReference type="EMBL" id="EFF80540.1"/>
    </source>
</evidence>